<reference evidence="1 2" key="1">
    <citation type="submission" date="2018-07" db="EMBL/GenBank/DDBJ databases">
        <title>A draft genome of a endophytic bacteria, a new species of Pedobacter.</title>
        <authorList>
            <person name="Zhang Z.D."/>
            <person name="Chen Z.J."/>
        </authorList>
    </citation>
    <scope>NUCLEOTIDE SEQUENCE [LARGE SCALE GENOMIC DNA]</scope>
    <source>
        <strain evidence="1 2">RS10</strain>
    </source>
</reference>
<gene>
    <name evidence="1" type="ORF">DRW42_12820</name>
</gene>
<dbReference type="EMBL" id="QNQU01000010">
    <property type="protein sequence ID" value="RBQ06664.1"/>
    <property type="molecule type" value="Genomic_DNA"/>
</dbReference>
<keyword evidence="2" id="KW-1185">Reference proteome</keyword>
<proteinExistence type="predicted"/>
<sequence length="93" mass="10896">MSTYTIQEQFNQYLDLLNKIHNIGHDIDASINEVEITDLEAKRTVLKHRLQMVSKTLIASLTKMDSRYPIHNHLGNGTTYLYAENNKLMFEYH</sequence>
<accession>A0A366L034</accession>
<evidence type="ECO:0000313" key="1">
    <source>
        <dbReference type="EMBL" id="RBQ06664.1"/>
    </source>
</evidence>
<dbReference type="RefSeq" id="WP_113949227.1">
    <property type="nucleotide sequence ID" value="NZ_QNQU01000010.1"/>
</dbReference>
<organism evidence="1 2">
    <name type="scientific">Pedobacter miscanthi</name>
    <dbReference type="NCBI Taxonomy" id="2259170"/>
    <lineage>
        <taxon>Bacteria</taxon>
        <taxon>Pseudomonadati</taxon>
        <taxon>Bacteroidota</taxon>
        <taxon>Sphingobacteriia</taxon>
        <taxon>Sphingobacteriales</taxon>
        <taxon>Sphingobacteriaceae</taxon>
        <taxon>Pedobacter</taxon>
    </lineage>
</organism>
<evidence type="ECO:0000313" key="2">
    <source>
        <dbReference type="Proteomes" id="UP000252081"/>
    </source>
</evidence>
<protein>
    <submittedName>
        <fullName evidence="1">Uncharacterized protein</fullName>
    </submittedName>
</protein>
<name>A0A366L034_9SPHI</name>
<dbReference type="Proteomes" id="UP000252081">
    <property type="component" value="Unassembled WGS sequence"/>
</dbReference>
<comment type="caution">
    <text evidence="1">The sequence shown here is derived from an EMBL/GenBank/DDBJ whole genome shotgun (WGS) entry which is preliminary data.</text>
</comment>
<dbReference type="OrthoDB" id="772343at2"/>
<dbReference type="AlphaFoldDB" id="A0A366L034"/>